<evidence type="ECO:0000256" key="1">
    <source>
        <dbReference type="ARBA" id="ARBA00007992"/>
    </source>
</evidence>
<feature type="domain" description="FAD-binding" evidence="6">
    <location>
        <begin position="12"/>
        <end position="177"/>
    </location>
</feature>
<dbReference type="SUPFAM" id="SSF51905">
    <property type="entry name" value="FAD/NAD(P)-binding domain"/>
    <property type="match status" value="1"/>
</dbReference>
<evidence type="ECO:0000256" key="4">
    <source>
        <dbReference type="ARBA" id="ARBA00023002"/>
    </source>
</evidence>
<feature type="transmembrane region" description="Helical" evidence="5">
    <location>
        <begin position="551"/>
        <end position="578"/>
    </location>
</feature>
<dbReference type="InterPro" id="IPR002938">
    <property type="entry name" value="FAD-bd"/>
</dbReference>
<dbReference type="InterPro" id="IPR050562">
    <property type="entry name" value="FAD_mOase_fung"/>
</dbReference>
<comment type="similarity">
    <text evidence="1">Belongs to the paxM FAD-dependent monooxygenase family.</text>
</comment>
<dbReference type="PANTHER" id="PTHR47356:SF2">
    <property type="entry name" value="FAD-BINDING DOMAIN-CONTAINING PROTEIN-RELATED"/>
    <property type="match status" value="1"/>
</dbReference>
<feature type="transmembrane region" description="Helical" evidence="5">
    <location>
        <begin position="668"/>
        <end position="687"/>
    </location>
</feature>
<keyword evidence="3" id="KW-0274">FAD</keyword>
<dbReference type="InterPro" id="IPR036188">
    <property type="entry name" value="FAD/NAD-bd_sf"/>
</dbReference>
<evidence type="ECO:0000256" key="2">
    <source>
        <dbReference type="ARBA" id="ARBA00022630"/>
    </source>
</evidence>
<accession>A0A1L7XKM9</accession>
<dbReference type="GO" id="GO:0004497">
    <property type="term" value="F:monooxygenase activity"/>
    <property type="evidence" value="ECO:0007669"/>
    <property type="project" value="InterPro"/>
</dbReference>
<keyword evidence="5" id="KW-1133">Transmembrane helix</keyword>
<dbReference type="Proteomes" id="UP000184330">
    <property type="component" value="Unassembled WGS sequence"/>
</dbReference>
<feature type="transmembrane region" description="Helical" evidence="5">
    <location>
        <begin position="715"/>
        <end position="733"/>
    </location>
</feature>
<gene>
    <name evidence="7" type="ORF">PAC_15473</name>
</gene>
<evidence type="ECO:0000313" key="7">
    <source>
        <dbReference type="EMBL" id="CZR65573.1"/>
    </source>
</evidence>
<dbReference type="EMBL" id="FJOG01000031">
    <property type="protein sequence ID" value="CZR65573.1"/>
    <property type="molecule type" value="Genomic_DNA"/>
</dbReference>
<proteinExistence type="inferred from homology"/>
<organism evidence="7 8">
    <name type="scientific">Phialocephala subalpina</name>
    <dbReference type="NCBI Taxonomy" id="576137"/>
    <lineage>
        <taxon>Eukaryota</taxon>
        <taxon>Fungi</taxon>
        <taxon>Dikarya</taxon>
        <taxon>Ascomycota</taxon>
        <taxon>Pezizomycotina</taxon>
        <taxon>Leotiomycetes</taxon>
        <taxon>Helotiales</taxon>
        <taxon>Mollisiaceae</taxon>
        <taxon>Phialocephala</taxon>
        <taxon>Phialocephala fortinii species complex</taxon>
    </lineage>
</organism>
<keyword evidence="5" id="KW-0472">Membrane</keyword>
<dbReference type="Pfam" id="PF01494">
    <property type="entry name" value="FAD_binding_3"/>
    <property type="match status" value="2"/>
</dbReference>
<dbReference type="AlphaFoldDB" id="A0A1L7XKM9"/>
<keyword evidence="5" id="KW-0812">Transmembrane</keyword>
<feature type="domain" description="FAD-binding" evidence="6">
    <location>
        <begin position="306"/>
        <end position="355"/>
    </location>
</feature>
<keyword evidence="8" id="KW-1185">Reference proteome</keyword>
<dbReference type="GO" id="GO:0071949">
    <property type="term" value="F:FAD binding"/>
    <property type="evidence" value="ECO:0007669"/>
    <property type="project" value="InterPro"/>
</dbReference>
<evidence type="ECO:0000256" key="3">
    <source>
        <dbReference type="ARBA" id="ARBA00022827"/>
    </source>
</evidence>
<name>A0A1L7XKM9_9HELO</name>
<dbReference type="Gene3D" id="3.50.50.60">
    <property type="entry name" value="FAD/NAD(P)-binding domain"/>
    <property type="match status" value="1"/>
</dbReference>
<feature type="transmembrane region" description="Helical" evidence="5">
    <location>
        <begin position="745"/>
        <end position="771"/>
    </location>
</feature>
<dbReference type="PANTHER" id="PTHR47356">
    <property type="entry name" value="FAD-DEPENDENT MONOOXYGENASE ASQG-RELATED"/>
    <property type="match status" value="1"/>
</dbReference>
<reference evidence="7 8" key="1">
    <citation type="submission" date="2016-03" db="EMBL/GenBank/DDBJ databases">
        <authorList>
            <person name="Ploux O."/>
        </authorList>
    </citation>
    <scope>NUCLEOTIDE SEQUENCE [LARGE SCALE GENOMIC DNA]</scope>
    <source>
        <strain evidence="7 8">UAMH 11012</strain>
    </source>
</reference>
<evidence type="ECO:0000313" key="8">
    <source>
        <dbReference type="Proteomes" id="UP000184330"/>
    </source>
</evidence>
<evidence type="ECO:0000259" key="6">
    <source>
        <dbReference type="Pfam" id="PF01494"/>
    </source>
</evidence>
<keyword evidence="4" id="KW-0560">Oxidoreductase</keyword>
<sequence length="793" mass="86739">MTNSGKDQKFLVLIVGGGVGGLTLANALQHAGVDYRILEGRSEIDPQVGASIATFPNGARILDQLGCFDDLLRETHPMGVSTTHYANGDEIVGSPPDMMELVGKRFGYTPTFMERQLMLRILSNHIRDRSKILLNKYVKKVEHHADKVSVYCKDGTVYDGDIVVGADGVSSIVRQEMWRAADEFEPGVISSEEKDALRSEYMCLFGLANPVDSLGSPGEIHMTFSKDLSTMLAVVKGGAIAFFVFAKMDKIYNARDKPKFTEKDAEVFAAQNANIPILPKGLVRFGDIWSKRKTGVLLALEEADFKSWTWGRFACLGDAVHKMTPNAGNGGNSAIESAAALANSIKSLLGDSGTDKPSLPAIVNCLKEYHASRKIRTSQIIKSGNDLTRLHALKDFKNKVMAHYVVPHSGDFAANLMSDTMIGATLISYLPPPSRSLIATMPFNPEQGIGKSQSIVTRALVSSPFLCLALLAHFCCVGNKSNSGPLLLPKLNSTFVESSQMASVYLSAFTVRADNVDGWHNFGLLLECGVVCTICLIESCRRANALTPTRMAIPFLLASQFYGFGVAAPVYCFLHYLTSPIAKFAAADMRLTNIAQTKAALPAVVLGYFAPLLVSYLAPFLETNTSWNLIRKMTSVWVVTTHILLSRTAFLDTTAHDRLYNTSRDLRTIRFTIAGLAALSAIVWLCTTPRSRVPMFNIQVSNQGIFKMVRSLSQIDRIFGFASTSLWLGYLFFDMKRSGMVDHSWMVLLGLHVAITACFGPAAATAAAWLWREEILATRRHKDAVTSAHLAAK</sequence>
<dbReference type="PRINTS" id="PR00420">
    <property type="entry name" value="RNGMNOXGNASE"/>
</dbReference>
<feature type="transmembrane region" description="Helical" evidence="5">
    <location>
        <begin position="599"/>
        <end position="618"/>
    </location>
</feature>
<protein>
    <recommendedName>
        <fullName evidence="6">FAD-binding domain-containing protein</fullName>
    </recommendedName>
</protein>
<dbReference type="STRING" id="576137.A0A1L7XKM9"/>
<evidence type="ECO:0000256" key="5">
    <source>
        <dbReference type="SAM" id="Phobius"/>
    </source>
</evidence>
<keyword evidence="2" id="KW-0285">Flavoprotein</keyword>
<dbReference type="OrthoDB" id="10029326at2759"/>